<feature type="domain" description="Response regulatory" evidence="14">
    <location>
        <begin position="2309"/>
        <end position="2430"/>
    </location>
</feature>
<dbReference type="Gene3D" id="1.10.287.130">
    <property type="match status" value="1"/>
</dbReference>
<feature type="region of interest" description="Disordered" evidence="11">
    <location>
        <begin position="1636"/>
        <end position="1663"/>
    </location>
</feature>
<keyword evidence="5" id="KW-0547">Nucleotide-binding</keyword>
<reference evidence="15 16" key="1">
    <citation type="journal article" date="2023" name="Elife">
        <title>Identification of key yeast species and microbe-microbe interactions impacting larval growth of Drosophila in the wild.</title>
        <authorList>
            <person name="Mure A."/>
            <person name="Sugiura Y."/>
            <person name="Maeda R."/>
            <person name="Honda K."/>
            <person name="Sakurai N."/>
            <person name="Takahashi Y."/>
            <person name="Watada M."/>
            <person name="Katoh T."/>
            <person name="Gotoh A."/>
            <person name="Gotoh Y."/>
            <person name="Taniguchi I."/>
            <person name="Nakamura K."/>
            <person name="Hayashi T."/>
            <person name="Katayama T."/>
            <person name="Uemura T."/>
            <person name="Hattori Y."/>
        </authorList>
    </citation>
    <scope>NUCLEOTIDE SEQUENCE [LARGE SCALE GENOMIC DNA]</scope>
    <source>
        <strain evidence="15 16">PK-24</strain>
    </source>
</reference>
<dbReference type="Proteomes" id="UP001378960">
    <property type="component" value="Unassembled WGS sequence"/>
</dbReference>
<dbReference type="SMART" id="SM00387">
    <property type="entry name" value="HATPase_c"/>
    <property type="match status" value="1"/>
</dbReference>
<dbReference type="SUPFAM" id="SSF55781">
    <property type="entry name" value="GAF domain-like"/>
    <property type="match status" value="1"/>
</dbReference>
<dbReference type="GO" id="GO:0005524">
    <property type="term" value="F:ATP binding"/>
    <property type="evidence" value="ECO:0007669"/>
    <property type="project" value="UniProtKB-KW"/>
</dbReference>
<feature type="modified residue" description="4-aspartylphosphate" evidence="10">
    <location>
        <position position="2364"/>
    </location>
</feature>
<feature type="domain" description="Protein kinase" evidence="12">
    <location>
        <begin position="135"/>
        <end position="479"/>
    </location>
</feature>
<dbReference type="GO" id="GO:0036180">
    <property type="term" value="P:filamentous growth of a population of unicellular organisms in response to biotic stimulus"/>
    <property type="evidence" value="ECO:0007669"/>
    <property type="project" value="UniProtKB-ARBA"/>
</dbReference>
<keyword evidence="6" id="KW-0418">Kinase</keyword>
<dbReference type="SUPFAM" id="SSF55874">
    <property type="entry name" value="ATPase domain of HSP90 chaperone/DNA topoisomerase II/histidine kinase"/>
    <property type="match status" value="1"/>
</dbReference>
<proteinExistence type="predicted"/>
<feature type="region of interest" description="Disordered" evidence="11">
    <location>
        <begin position="2209"/>
        <end position="2232"/>
    </location>
</feature>
<evidence type="ECO:0000256" key="8">
    <source>
        <dbReference type="ARBA" id="ARBA00023012"/>
    </source>
</evidence>
<evidence type="ECO:0000256" key="1">
    <source>
        <dbReference type="ARBA" id="ARBA00000085"/>
    </source>
</evidence>
<dbReference type="Pfam" id="PF00512">
    <property type="entry name" value="HisKA"/>
    <property type="match status" value="1"/>
</dbReference>
<dbReference type="PROSITE" id="PS50110">
    <property type="entry name" value="RESPONSE_REGULATORY"/>
    <property type="match status" value="1"/>
</dbReference>
<evidence type="ECO:0000259" key="14">
    <source>
        <dbReference type="PROSITE" id="PS50110"/>
    </source>
</evidence>
<evidence type="ECO:0000256" key="11">
    <source>
        <dbReference type="SAM" id="MobiDB-lite"/>
    </source>
</evidence>
<evidence type="ECO:0000256" key="6">
    <source>
        <dbReference type="ARBA" id="ARBA00022777"/>
    </source>
</evidence>
<dbReference type="SUPFAM" id="SSF52172">
    <property type="entry name" value="CheY-like"/>
    <property type="match status" value="1"/>
</dbReference>
<keyword evidence="4" id="KW-0808">Transferase</keyword>
<dbReference type="PANTHER" id="PTHR45339">
    <property type="entry name" value="HYBRID SIGNAL TRANSDUCTION HISTIDINE KINASE J"/>
    <property type="match status" value="1"/>
</dbReference>
<dbReference type="InterPro" id="IPR036097">
    <property type="entry name" value="HisK_dim/P_sf"/>
</dbReference>
<keyword evidence="3 10" id="KW-0597">Phosphoprotein</keyword>
<dbReference type="GO" id="GO:1900445">
    <property type="term" value="P:positive regulation of filamentous growth of a population of unicellular organisms in response to biotic stimulus"/>
    <property type="evidence" value="ECO:0007669"/>
    <property type="project" value="UniProtKB-ARBA"/>
</dbReference>
<feature type="compositionally biased region" description="Basic and acidic residues" evidence="11">
    <location>
        <begin position="2274"/>
        <end position="2290"/>
    </location>
</feature>
<dbReference type="PROSITE" id="PS50011">
    <property type="entry name" value="PROTEIN_KINASE_DOM"/>
    <property type="match status" value="1"/>
</dbReference>
<dbReference type="InterPro" id="IPR004358">
    <property type="entry name" value="Sig_transdc_His_kin-like_C"/>
</dbReference>
<keyword evidence="9" id="KW-0961">Cell wall biogenesis/degradation</keyword>
<dbReference type="CDD" id="cd00082">
    <property type="entry name" value="HisKA"/>
    <property type="match status" value="1"/>
</dbReference>
<evidence type="ECO:0000256" key="4">
    <source>
        <dbReference type="ARBA" id="ARBA00022679"/>
    </source>
</evidence>
<dbReference type="PRINTS" id="PR00344">
    <property type="entry name" value="BCTRLSENSOR"/>
</dbReference>
<evidence type="ECO:0000259" key="12">
    <source>
        <dbReference type="PROSITE" id="PS50011"/>
    </source>
</evidence>
<evidence type="ECO:0000256" key="2">
    <source>
        <dbReference type="ARBA" id="ARBA00012438"/>
    </source>
</evidence>
<keyword evidence="16" id="KW-1185">Reference proteome</keyword>
<dbReference type="InterPro" id="IPR036890">
    <property type="entry name" value="HATPase_C_sf"/>
</dbReference>
<evidence type="ECO:0000313" key="15">
    <source>
        <dbReference type="EMBL" id="GMM45575.1"/>
    </source>
</evidence>
<gene>
    <name evidence="15" type="ORF">DAPK24_021500</name>
</gene>
<dbReference type="Gene3D" id="1.10.510.10">
    <property type="entry name" value="Transferase(Phosphotransferase) domain 1"/>
    <property type="match status" value="1"/>
</dbReference>
<dbReference type="Pfam" id="PF25503">
    <property type="entry name" value="TPR_CHK1"/>
    <property type="match status" value="1"/>
</dbReference>
<dbReference type="InterPro" id="IPR027417">
    <property type="entry name" value="P-loop_NTPase"/>
</dbReference>
<name>A0AAV5R2U5_PICKL</name>
<dbReference type="PANTHER" id="PTHR45339:SF5">
    <property type="entry name" value="HISTIDINE KINASE"/>
    <property type="match status" value="1"/>
</dbReference>
<dbReference type="Pfam" id="PF02518">
    <property type="entry name" value="HATPase_c"/>
    <property type="match status" value="1"/>
</dbReference>
<dbReference type="Pfam" id="PF00069">
    <property type="entry name" value="Pkinase"/>
    <property type="match status" value="1"/>
</dbReference>
<evidence type="ECO:0000259" key="13">
    <source>
        <dbReference type="PROSITE" id="PS50109"/>
    </source>
</evidence>
<dbReference type="SUPFAM" id="SSF47384">
    <property type="entry name" value="Homodimeric domain of signal transducing histidine kinase"/>
    <property type="match status" value="1"/>
</dbReference>
<dbReference type="InterPro" id="IPR001789">
    <property type="entry name" value="Sig_transdc_resp-reg_receiver"/>
</dbReference>
<evidence type="ECO:0000256" key="5">
    <source>
        <dbReference type="ARBA" id="ARBA00022741"/>
    </source>
</evidence>
<dbReference type="Pfam" id="PF00072">
    <property type="entry name" value="Response_reg"/>
    <property type="match status" value="1"/>
</dbReference>
<feature type="domain" description="Histidine kinase" evidence="13">
    <location>
        <begin position="1880"/>
        <end position="2101"/>
    </location>
</feature>
<feature type="compositionally biased region" description="Acidic residues" evidence="11">
    <location>
        <begin position="2209"/>
        <end position="2220"/>
    </location>
</feature>
<dbReference type="SMART" id="SM00388">
    <property type="entry name" value="HisKA"/>
    <property type="match status" value="1"/>
</dbReference>
<dbReference type="InterPro" id="IPR005467">
    <property type="entry name" value="His_kinase_dom"/>
</dbReference>
<keyword evidence="8" id="KW-0902">Two-component regulatory system</keyword>
<dbReference type="InterPro" id="IPR029016">
    <property type="entry name" value="GAF-like_dom_sf"/>
</dbReference>
<comment type="caution">
    <text evidence="15">The sequence shown here is derived from an EMBL/GenBank/DDBJ whole genome shotgun (WGS) entry which is preliminary data.</text>
</comment>
<dbReference type="GO" id="GO:0097308">
    <property type="term" value="P:cellular response to farnesol"/>
    <property type="evidence" value="ECO:0007669"/>
    <property type="project" value="UniProtKB-ARBA"/>
</dbReference>
<dbReference type="Gene3D" id="3.40.50.2300">
    <property type="match status" value="1"/>
</dbReference>
<dbReference type="Gene3D" id="3.30.565.10">
    <property type="entry name" value="Histidine kinase-like ATPase, C-terminal domain"/>
    <property type="match status" value="1"/>
</dbReference>
<dbReference type="GO" id="GO:0006950">
    <property type="term" value="P:response to stress"/>
    <property type="evidence" value="ECO:0007669"/>
    <property type="project" value="UniProtKB-ARBA"/>
</dbReference>
<evidence type="ECO:0000313" key="16">
    <source>
        <dbReference type="Proteomes" id="UP001378960"/>
    </source>
</evidence>
<dbReference type="SUPFAM" id="SSF56112">
    <property type="entry name" value="Protein kinase-like (PK-like)"/>
    <property type="match status" value="1"/>
</dbReference>
<dbReference type="EC" id="2.7.13.3" evidence="2"/>
<dbReference type="GO" id="GO:0000155">
    <property type="term" value="F:phosphorelay sensor kinase activity"/>
    <property type="evidence" value="ECO:0007669"/>
    <property type="project" value="InterPro"/>
</dbReference>
<evidence type="ECO:0000256" key="7">
    <source>
        <dbReference type="ARBA" id="ARBA00022840"/>
    </source>
</evidence>
<dbReference type="CDD" id="cd16922">
    <property type="entry name" value="HATPase_EvgS-ArcB-TorS-like"/>
    <property type="match status" value="1"/>
</dbReference>
<dbReference type="FunFam" id="3.30.565.10:FF:000010">
    <property type="entry name" value="Sensor histidine kinase RcsC"/>
    <property type="match status" value="1"/>
</dbReference>
<dbReference type="GO" id="GO:0071555">
    <property type="term" value="P:cell wall organization"/>
    <property type="evidence" value="ECO:0007669"/>
    <property type="project" value="UniProtKB-KW"/>
</dbReference>
<feature type="region of interest" description="Disordered" evidence="11">
    <location>
        <begin position="2274"/>
        <end position="2298"/>
    </location>
</feature>
<dbReference type="Gene3D" id="3.30.450.40">
    <property type="match status" value="1"/>
</dbReference>
<dbReference type="EMBL" id="BTGB01000002">
    <property type="protein sequence ID" value="GMM45575.1"/>
    <property type="molecule type" value="Genomic_DNA"/>
</dbReference>
<dbReference type="PROSITE" id="PS50109">
    <property type="entry name" value="HIS_KIN"/>
    <property type="match status" value="1"/>
</dbReference>
<dbReference type="InterPro" id="IPR011006">
    <property type="entry name" value="CheY-like_superfamily"/>
</dbReference>
<dbReference type="SMART" id="SM00448">
    <property type="entry name" value="REC"/>
    <property type="match status" value="1"/>
</dbReference>
<dbReference type="SUPFAM" id="SSF52540">
    <property type="entry name" value="P-loop containing nucleoside triphosphate hydrolases"/>
    <property type="match status" value="1"/>
</dbReference>
<dbReference type="InterPro" id="IPR011009">
    <property type="entry name" value="Kinase-like_dom_sf"/>
</dbReference>
<evidence type="ECO:0000256" key="3">
    <source>
        <dbReference type="ARBA" id="ARBA00022553"/>
    </source>
</evidence>
<dbReference type="InterPro" id="IPR000719">
    <property type="entry name" value="Prot_kinase_dom"/>
</dbReference>
<dbReference type="FunFam" id="1.10.287.130:FF:000002">
    <property type="entry name" value="Two-component osmosensing histidine kinase"/>
    <property type="match status" value="1"/>
</dbReference>
<protein>
    <recommendedName>
        <fullName evidence="2">histidine kinase</fullName>
        <ecNumber evidence="2">2.7.13.3</ecNumber>
    </recommendedName>
</protein>
<dbReference type="InterPro" id="IPR003594">
    <property type="entry name" value="HATPase_dom"/>
</dbReference>
<dbReference type="CDD" id="cd17546">
    <property type="entry name" value="REC_hyHK_CKI1_RcsC-like"/>
    <property type="match status" value="1"/>
</dbReference>
<comment type="catalytic activity">
    <reaction evidence="1">
        <text>ATP + protein L-histidine = ADP + protein N-phospho-L-histidine.</text>
        <dbReference type="EC" id="2.7.13.3"/>
    </reaction>
</comment>
<organism evidence="15 16">
    <name type="scientific">Pichia kluyveri</name>
    <name type="common">Yeast</name>
    <dbReference type="NCBI Taxonomy" id="36015"/>
    <lineage>
        <taxon>Eukaryota</taxon>
        <taxon>Fungi</taxon>
        <taxon>Dikarya</taxon>
        <taxon>Ascomycota</taxon>
        <taxon>Saccharomycotina</taxon>
        <taxon>Pichiomycetes</taxon>
        <taxon>Pichiales</taxon>
        <taxon>Pichiaceae</taxon>
        <taxon>Pichia</taxon>
    </lineage>
</organism>
<accession>A0AAV5R2U5</accession>
<feature type="compositionally biased region" description="Polar residues" evidence="11">
    <location>
        <begin position="9"/>
        <end position="18"/>
    </location>
</feature>
<sequence length="2437" mass="279623">MEREEDTSSKQSEQVGSDETTELNDKSTKNNNDYFSLHKINTVYPIHNSLSLSSALSASSESNLSTDQILLPKFASVRSPTNLNFYSSPVVTSPFETLKEESYSAEFLKAAASNTDHLIEPSYPSILYDLEKTAYNARKDKNIHNYSSILPHDYLNISLADENLKLNQDDILSYIINEYTLLDKLYGEDYSDVIYSYIVEHKITKKRNVIRFSCSLSIGVLARFTNSYHLSSNHNSRLVKNGFPFLIESIKWNYTPRTFPSDTPHIFHCEKLELFNNHNSIIAYYPIEDDFIPLNKFKIQMNSENILKVIKITINLFKALKNIHQYGITINSLTQTNIFINPKTLDVSLLEFDFSFSSFKEQLATPYRRANKSQTLNYLPYTAPENFLELSPVDFRADFYSIGAIIYTFLTGKVHKFNNILNSIVSLLTLSKQQLHEINPLIPVEFSKIISKLTSIDPDARYSSLDFIITDLCTLYTQLTSTIIEHDSITKSLKRIPIVTPSKIVGRNSVTSFLTSQFSKNSVKTFTLIGDTGIGKTAILNSLRLPTLIKKSFFTLWECQDLTYFESKFETFDLILSELIRDILVMDKNEIMFWRDILTGINADLSVLFRTVPELKILLGGKYKHIKRSKFDKMLQKQNLSHQYILRCVFELFSKHAGWVLVIENIQELSETEASLLKELYHHLKNEFSDGELNFMLLTSFSTTNTRDFQDNERVPSFLKKNVIQIDSLTFEDTQKVVMNSLYLYDSQFLWKKIDGKESKYYYELDVSPKMSCSRRNMVESIHAYSKGIPLVIKEIITQIHFVQLESKEAVDPVDVYQRFIQKSHPISLTGNFKLNSIYDSVAAYDPKSIQILKYASCIASGLSFNIYDLSIVSNMDVSELYPVLFTGTITSVLTFSSPVSKLPVHLINDKDLLLGQLSFSEKKKLLKCTRFKFIHQTILNNFVKSMKKNNEFEETHRLCGLRIDKYLKSLIKDNKLSLSNYDCYLVAYHFMNSYNVCRAEEYAIYSKMLITAAWCAYSSYEHTTALNFFRTAQAMTTDPSIFKGLKWIEIHIYGLKQQHQKCIDLADEALERYKNPEDVAQFMIARMQSLRSLEKWEEAYDACFDILEVLGFELDLRNMSEEDIVQYTETVLKPKLPSSISEIRNLRKLPNVTNLKVLLTQMALVELNQFSVYLGKPYLLPFCNLLNFSLFMEHGKSFYCCLSLIIIASIDALSNAKGLKRAQEYCKLGFNMTKSNSFEANELFLISFRWYCSLIGSLIEPVVKISHSFDISVTNSKIQLLESTFTKAIILKFKLHIWITQGLTLPKLKERMLFLKTTFQPKNDKVQIYDKVYEAVVGILNIITGELRYEDYIKNFDHLDDNTFKSFHISLIYNTNKAFACYVLKKYEQGANIAINKILPGCLNELVSIEITWARYVSVILCYKDRIRRIEQNELQDQETVDKIDKMMSDVLIFFEELSTLNPSVFLCMYHSVDALYKVMNDKNFSQIDILSSFETAIEVCSNYQNYFFESVIAEECARWLTKVSSQSRLPNKYFKLAYNAYHTWGLIQKTQQLEAELGSIVDSSLDLQSQFKLSQKSTNSEIVFKDKYAYLNSMKHQSSVASMDLSLSQNSERRLTPSIVSASLNVGEDIKSDFSKTSDSKGYSSTSKSEVDSTEMSSSLHLAKSVNGEEKYYEESADTMDEEWDRDVIMDLSIKISQSNNVEDLFKTLLVFSLHFIDGEYGCIILNSDDGTPFIKAICLQNYEVRFLEREILSLREDLAPSYLIKDCMTKDTSIWRDSDKFYFDTTYRARESYFENNDCENVICIPIRGGESRVIGALYLENQRRSVFVQSKKIELLEYISLQTYISISKVMMFEKLEIAKHLAEEATADKASFLANMSHEIRTPFNSLMSCAIFLLDTKLTKSQRMYVETIKNSALVTLNIIDGILSFSKLEHGSLTLTYEPFDINLCIEESIQLVIEQTFLKNVEIVFLDNASPFNIVYGDRTRIIQIIINLLGNATKFTDKGYILISSNVSKVSDSRFEFKVIVEDTGIGIAEGNKSKIFQLFNQLDGSSKREHGGSGLGLTISKKIAELMGGDLDYDSEENVGTKFYFKFVTKGESSEERNKCIPGIKNYKIKIFDNRKLSTKALVNKIIKFGGIDENIKTYENVENISSIHEEDRETTNIVFVNSESIKNEDEMKKFRSFFENSRIVYAIAYGINIPSYIEDDNEDNEDNKDDDNKDDNVAKTSSSQDISLVNDILLTPFKSEKVFEILKSGEEIRKIDKKNKKDKIEPSKLNMDLEKEKSSRQNSSGGDKIKLADNCPLKILIAEDNPINTKVVKLQLKRLGYTSDHAKDGVEVIEMIASKEAKNEEMYDLVLMDLQMPRKDGFEASAEIRAKYGESIRIVALSANVYAEEKNRCVDIGMNGFLNKPLLPEALISQLESTYSWKIDNM</sequence>
<dbReference type="InterPro" id="IPR003661">
    <property type="entry name" value="HisK_dim/P_dom"/>
</dbReference>
<evidence type="ECO:0000256" key="9">
    <source>
        <dbReference type="ARBA" id="ARBA00023316"/>
    </source>
</evidence>
<feature type="region of interest" description="Disordered" evidence="11">
    <location>
        <begin position="1"/>
        <end position="31"/>
    </location>
</feature>
<keyword evidence="7" id="KW-0067">ATP-binding</keyword>
<evidence type="ECO:0000256" key="10">
    <source>
        <dbReference type="PROSITE-ProRule" id="PRU00169"/>
    </source>
</evidence>